<feature type="compositionally biased region" description="Polar residues" evidence="1">
    <location>
        <begin position="65"/>
        <end position="84"/>
    </location>
</feature>
<dbReference type="GeneID" id="41978504"/>
<dbReference type="STRING" id="1093900.A0A507AQ58"/>
<feature type="compositionally biased region" description="Acidic residues" evidence="1">
    <location>
        <begin position="362"/>
        <end position="374"/>
    </location>
</feature>
<feature type="region of interest" description="Disordered" evidence="1">
    <location>
        <begin position="1"/>
        <end position="122"/>
    </location>
</feature>
<feature type="compositionally biased region" description="Basic and acidic residues" evidence="1">
    <location>
        <begin position="15"/>
        <end position="32"/>
    </location>
</feature>
<keyword evidence="3" id="KW-1185">Reference proteome</keyword>
<reference evidence="2 3" key="1">
    <citation type="submission" date="2019-06" db="EMBL/GenBank/DDBJ databases">
        <title>Draft genome sequence of the filamentous fungus Phialemoniopsis curvata isolated from diesel fuel.</title>
        <authorList>
            <person name="Varaljay V.A."/>
            <person name="Lyon W.J."/>
            <person name="Crouch A.L."/>
            <person name="Drake C.E."/>
            <person name="Hollomon J.M."/>
            <person name="Nadeau L.J."/>
            <person name="Nunn H.S."/>
            <person name="Stevenson B.S."/>
            <person name="Bojanowski C.L."/>
            <person name="Crookes-Goodson W.J."/>
        </authorList>
    </citation>
    <scope>NUCLEOTIDE SEQUENCE [LARGE SCALE GENOMIC DNA]</scope>
    <source>
        <strain evidence="2 3">D216</strain>
    </source>
</reference>
<name>A0A507AQ58_9PEZI</name>
<sequence length="459" mass="50389">MEARSHHRARQRIKREREEKARREAEQPDLYRHPSPYNVNPYWEEEMRMGPSLPKKGKPKPASQRKLTSAGENSSSATRSSLAINNHSPPAASSTNPPNAAAKENTPHTPPETHGNSSPVMIPEDARSLSVMESVGASSIDGWNHKRYQREDEELWGHEFSRTGHKLMDAIVKAGSSAGKLLESTLGKDRPITDEERANFYSAPIHPPVNEYHPPVVSSKPAHKDALRWMLQPPPPAKVMEGKVPVTRSASLASTVSRRTAPNSDLSLGRVMSERLVEAKRRKGEVPPVPVDGDKLSVALAPGRPTSRKTTQSTRSRSTRSRGQRSNRSATQSTTDSEEESSEGALQLRRRRSARPPVTPEVESDEGDIDEDEMPVPKPPPVPEIRSAQRPKLETILSSDGTGRSLTTRRSRADGKENVPVPRTPDQSSSRNGQVRSDSTPVKERPSGASIDSGLALST</sequence>
<evidence type="ECO:0000256" key="1">
    <source>
        <dbReference type="SAM" id="MobiDB-lite"/>
    </source>
</evidence>
<proteinExistence type="predicted"/>
<gene>
    <name evidence="2" type="ORF">E0L32_011057</name>
</gene>
<dbReference type="EMBL" id="SKBQ01000097">
    <property type="protein sequence ID" value="TPX06989.1"/>
    <property type="molecule type" value="Genomic_DNA"/>
</dbReference>
<feature type="compositionally biased region" description="Low complexity" evidence="1">
    <location>
        <begin position="326"/>
        <end position="335"/>
    </location>
</feature>
<dbReference type="OrthoDB" id="506431at2759"/>
<feature type="region of interest" description="Disordered" evidence="1">
    <location>
        <begin position="244"/>
        <end position="267"/>
    </location>
</feature>
<accession>A0A507AQ58</accession>
<feature type="compositionally biased region" description="Polar residues" evidence="1">
    <location>
        <begin position="248"/>
        <end position="266"/>
    </location>
</feature>
<evidence type="ECO:0000313" key="2">
    <source>
        <dbReference type="EMBL" id="TPX06989.1"/>
    </source>
</evidence>
<feature type="compositionally biased region" description="Low complexity" evidence="1">
    <location>
        <begin position="85"/>
        <end position="102"/>
    </location>
</feature>
<dbReference type="Proteomes" id="UP000319257">
    <property type="component" value="Unassembled WGS sequence"/>
</dbReference>
<comment type="caution">
    <text evidence="2">The sequence shown here is derived from an EMBL/GenBank/DDBJ whole genome shotgun (WGS) entry which is preliminary data.</text>
</comment>
<dbReference type="AlphaFoldDB" id="A0A507AQ58"/>
<organism evidence="2 3">
    <name type="scientific">Thyridium curvatum</name>
    <dbReference type="NCBI Taxonomy" id="1093900"/>
    <lineage>
        <taxon>Eukaryota</taxon>
        <taxon>Fungi</taxon>
        <taxon>Dikarya</taxon>
        <taxon>Ascomycota</taxon>
        <taxon>Pezizomycotina</taxon>
        <taxon>Sordariomycetes</taxon>
        <taxon>Sordariomycetidae</taxon>
        <taxon>Thyridiales</taxon>
        <taxon>Thyridiaceae</taxon>
        <taxon>Thyridium</taxon>
    </lineage>
</organism>
<feature type="compositionally biased region" description="Low complexity" evidence="1">
    <location>
        <begin position="397"/>
        <end position="408"/>
    </location>
</feature>
<dbReference type="RefSeq" id="XP_030988700.1">
    <property type="nucleotide sequence ID" value="XM_031133744.1"/>
</dbReference>
<dbReference type="InParanoid" id="A0A507AQ58"/>
<feature type="compositionally biased region" description="Polar residues" evidence="1">
    <location>
        <begin position="425"/>
        <end position="440"/>
    </location>
</feature>
<feature type="region of interest" description="Disordered" evidence="1">
    <location>
        <begin position="279"/>
        <end position="459"/>
    </location>
</feature>
<feature type="compositionally biased region" description="Basic residues" evidence="1">
    <location>
        <begin position="1"/>
        <end position="14"/>
    </location>
</feature>
<protein>
    <submittedName>
        <fullName evidence="2">Uncharacterized protein</fullName>
    </submittedName>
</protein>
<evidence type="ECO:0000313" key="3">
    <source>
        <dbReference type="Proteomes" id="UP000319257"/>
    </source>
</evidence>